<reference evidence="2" key="1">
    <citation type="journal article" date="2017" name="Nature">
        <title>The sunflower genome provides insights into oil metabolism, flowering and Asterid evolution.</title>
        <authorList>
            <person name="Badouin H."/>
            <person name="Gouzy J."/>
            <person name="Grassa C.J."/>
            <person name="Murat F."/>
            <person name="Staton S.E."/>
            <person name="Cottret L."/>
            <person name="Lelandais-Briere C."/>
            <person name="Owens G.L."/>
            <person name="Carrere S."/>
            <person name="Mayjonade B."/>
            <person name="Legrand L."/>
            <person name="Gill N."/>
            <person name="Kane N.C."/>
            <person name="Bowers J.E."/>
            <person name="Hubner S."/>
            <person name="Bellec A."/>
            <person name="Berard A."/>
            <person name="Berges H."/>
            <person name="Blanchet N."/>
            <person name="Boniface M.C."/>
            <person name="Brunel D."/>
            <person name="Catrice O."/>
            <person name="Chaidir N."/>
            <person name="Claudel C."/>
            <person name="Donnadieu C."/>
            <person name="Faraut T."/>
            <person name="Fievet G."/>
            <person name="Helmstetter N."/>
            <person name="King M."/>
            <person name="Knapp S.J."/>
            <person name="Lai Z."/>
            <person name="Le Paslier M.C."/>
            <person name="Lippi Y."/>
            <person name="Lorenzon L."/>
            <person name="Mandel J.R."/>
            <person name="Marage G."/>
            <person name="Marchand G."/>
            <person name="Marquand E."/>
            <person name="Bret-Mestries E."/>
            <person name="Morien E."/>
            <person name="Nambeesan S."/>
            <person name="Nguyen T."/>
            <person name="Pegot-Espagnet P."/>
            <person name="Pouilly N."/>
            <person name="Raftis F."/>
            <person name="Sallet E."/>
            <person name="Schiex T."/>
            <person name="Thomas J."/>
            <person name="Vandecasteele C."/>
            <person name="Vares D."/>
            <person name="Vear F."/>
            <person name="Vautrin S."/>
            <person name="Crespi M."/>
            <person name="Mangin B."/>
            <person name="Burke J.M."/>
            <person name="Salse J."/>
            <person name="Munos S."/>
            <person name="Vincourt P."/>
            <person name="Rieseberg L.H."/>
            <person name="Langlade N.B."/>
        </authorList>
    </citation>
    <scope>NUCLEOTIDE SEQUENCE [LARGE SCALE GENOMIC DNA]</scope>
    <source>
        <strain evidence="2">cv. SF193</strain>
    </source>
</reference>
<evidence type="ECO:0000313" key="1">
    <source>
        <dbReference type="EMBL" id="OTG03593.1"/>
    </source>
</evidence>
<accession>A0A251SYD8</accession>
<protein>
    <submittedName>
        <fullName evidence="1">Uncharacterized protein</fullName>
    </submittedName>
</protein>
<gene>
    <name evidence="1" type="ORF">HannXRQ_Chr13g0425781</name>
</gene>
<dbReference type="AlphaFoldDB" id="A0A251SYD8"/>
<name>A0A251SYD8_HELAN</name>
<proteinExistence type="predicted"/>
<dbReference type="Proteomes" id="UP000215914">
    <property type="component" value="Chromosome 13"/>
</dbReference>
<dbReference type="InParanoid" id="A0A251SYD8"/>
<sequence>MHHMSEMYNVKEFVQQNGVVYVPFHNKNPTFFQQDLTSPLRGRIVIIAKIV</sequence>
<keyword evidence="2" id="KW-1185">Reference proteome</keyword>
<organism evidence="1 2">
    <name type="scientific">Helianthus annuus</name>
    <name type="common">Common sunflower</name>
    <dbReference type="NCBI Taxonomy" id="4232"/>
    <lineage>
        <taxon>Eukaryota</taxon>
        <taxon>Viridiplantae</taxon>
        <taxon>Streptophyta</taxon>
        <taxon>Embryophyta</taxon>
        <taxon>Tracheophyta</taxon>
        <taxon>Spermatophyta</taxon>
        <taxon>Magnoliopsida</taxon>
        <taxon>eudicotyledons</taxon>
        <taxon>Gunneridae</taxon>
        <taxon>Pentapetalae</taxon>
        <taxon>asterids</taxon>
        <taxon>campanulids</taxon>
        <taxon>Asterales</taxon>
        <taxon>Asteraceae</taxon>
        <taxon>Asteroideae</taxon>
        <taxon>Heliantheae alliance</taxon>
        <taxon>Heliantheae</taxon>
        <taxon>Helianthus</taxon>
    </lineage>
</organism>
<evidence type="ECO:0000313" key="2">
    <source>
        <dbReference type="Proteomes" id="UP000215914"/>
    </source>
</evidence>
<dbReference type="EMBL" id="CM007902">
    <property type="protein sequence ID" value="OTG03593.1"/>
    <property type="molecule type" value="Genomic_DNA"/>
</dbReference>